<evidence type="ECO:0000256" key="1">
    <source>
        <dbReference type="SAM" id="MobiDB-lite"/>
    </source>
</evidence>
<feature type="region of interest" description="Disordered" evidence="1">
    <location>
        <begin position="138"/>
        <end position="383"/>
    </location>
</feature>
<feature type="compositionally biased region" description="Basic residues" evidence="1">
    <location>
        <begin position="632"/>
        <end position="642"/>
    </location>
</feature>
<evidence type="ECO:0000313" key="3">
    <source>
        <dbReference type="Proteomes" id="UP000027222"/>
    </source>
</evidence>
<name>A0A067TFY1_GALM3</name>
<feature type="region of interest" description="Disordered" evidence="1">
    <location>
        <begin position="594"/>
        <end position="848"/>
    </location>
</feature>
<feature type="compositionally biased region" description="Acidic residues" evidence="1">
    <location>
        <begin position="326"/>
        <end position="335"/>
    </location>
</feature>
<feature type="compositionally biased region" description="Acidic residues" evidence="1">
    <location>
        <begin position="697"/>
        <end position="707"/>
    </location>
</feature>
<sequence length="941" mass="101943">MESPRPIDDDEVIADSEEEGEQGNFYPESGSGGIPRLNGTSSVSAFTATANHPPARELSGISAFTGDPEDYHSHYPSLLNGVAGNRNGKVTDTPVTSTTAAFTDFEGISGSVSIADRAKMRQRTQKPAAVSDFIEITSDEDDDELGLKPSTSKAKIKPKPKPKAKEKFTEMLKASNVGDPLESTSNSRPRPRPRPIPKRPKITHVGIGIVPVSGPPLHAAKPRTSTPPPPSHDPEIPIATSTPPMPMAQPRWQQTNFLNNPHTLTSQLPPSDPPIPSLSTAYNEYQYDQGLPRIETLPDVGQPSSPSSLFSDPERPTKKRKRTTPDEEPYPEVDELATSQGAPGNLDFPGRLDYLSPRDLGPPPTFFAGSSSSSMGGGRGNALPDHLLEHDVVDLTMLPLTIDPGAAKKAASAKSKKARKKKTAEEDEDMMPPPMIFLDQDEKDEDFDPTADGKPEKKKAKAKPKDKAPKNKSKSKSKSKDGSDLPRNLQVEVVITSKPSTKGKNKEKPSANTATKDKEKGGTKAGNKDVFKSREFIQDSDDEADPMGLVGGVNVDEISTTSVVASIHKDNAETTASTSAPSLKITLPATSSTAAVAVGSACDSRTKPTTKAPSFSNSNLDSDMPKTSSSTSKRRSGGNKRKAIFDSDDEEDEDVPPVGEDEIYVSHSAPIAKKRKTGDHGTKDKGKARSKVVLSDVEQEDEPDIVDAESATKDIGKKKEKAHRETKKTKALKKITRNEDEDDIGDAHVDVQEPQPTPEEIHESAKENIVPPPSKIGSATPKPPTIPKLLATNRDGSTPIYARYEIAPRKSSLPMSELIRRANSNPGSPFATPHPTSSSSKLKPLVARTPTATAYSPYLKSSRSFLSRIAPLHPNRRTPPPPPPPPPPRKKTKKELEMEEKWEEEMVESVGGMEAWAVLPDEERKEMRKMKWAREMGGWDD</sequence>
<protein>
    <submittedName>
        <fullName evidence="2">Uncharacterized protein</fullName>
    </submittedName>
</protein>
<accession>A0A067TFY1</accession>
<evidence type="ECO:0000313" key="2">
    <source>
        <dbReference type="EMBL" id="KDR78814.1"/>
    </source>
</evidence>
<dbReference type="EMBL" id="KL142374">
    <property type="protein sequence ID" value="KDR78814.1"/>
    <property type="molecule type" value="Genomic_DNA"/>
</dbReference>
<feature type="compositionally biased region" description="Polar residues" evidence="1">
    <location>
        <begin position="607"/>
        <end position="621"/>
    </location>
</feature>
<gene>
    <name evidence="2" type="ORF">GALMADRAFT_137813</name>
</gene>
<feature type="compositionally biased region" description="Acidic residues" evidence="1">
    <location>
        <begin position="8"/>
        <end position="21"/>
    </location>
</feature>
<organism evidence="2 3">
    <name type="scientific">Galerina marginata (strain CBS 339.88)</name>
    <dbReference type="NCBI Taxonomy" id="685588"/>
    <lineage>
        <taxon>Eukaryota</taxon>
        <taxon>Fungi</taxon>
        <taxon>Dikarya</taxon>
        <taxon>Basidiomycota</taxon>
        <taxon>Agaricomycotina</taxon>
        <taxon>Agaricomycetes</taxon>
        <taxon>Agaricomycetidae</taxon>
        <taxon>Agaricales</taxon>
        <taxon>Agaricineae</taxon>
        <taxon>Strophariaceae</taxon>
        <taxon>Galerina</taxon>
    </lineage>
</organism>
<feature type="region of interest" description="Disordered" evidence="1">
    <location>
        <begin position="866"/>
        <end position="900"/>
    </location>
</feature>
<dbReference type="STRING" id="685588.A0A067TFY1"/>
<feature type="compositionally biased region" description="Basic and acidic residues" evidence="1">
    <location>
        <begin position="678"/>
        <end position="687"/>
    </location>
</feature>
<keyword evidence="3" id="KW-1185">Reference proteome</keyword>
<dbReference type="AlphaFoldDB" id="A0A067TFY1"/>
<feature type="compositionally biased region" description="Basic residues" evidence="1">
    <location>
        <begin position="189"/>
        <end position="202"/>
    </location>
</feature>
<feature type="region of interest" description="Disordered" evidence="1">
    <location>
        <begin position="1"/>
        <end position="41"/>
    </location>
</feature>
<feature type="compositionally biased region" description="Basic residues" evidence="1">
    <location>
        <begin position="718"/>
        <end position="735"/>
    </location>
</feature>
<dbReference type="HOGENOM" id="CLU_327885_0_0_1"/>
<feature type="compositionally biased region" description="Acidic residues" evidence="1">
    <location>
        <begin position="439"/>
        <end position="449"/>
    </location>
</feature>
<dbReference type="OrthoDB" id="3271227at2759"/>
<proteinExistence type="predicted"/>
<feature type="region of interest" description="Disordered" evidence="1">
    <location>
        <begin position="402"/>
        <end position="551"/>
    </location>
</feature>
<feature type="compositionally biased region" description="Polar residues" evidence="1">
    <location>
        <begin position="251"/>
        <end position="265"/>
    </location>
</feature>
<feature type="compositionally biased region" description="Pro residues" evidence="1">
    <location>
        <begin position="877"/>
        <end position="887"/>
    </location>
</feature>
<dbReference type="Proteomes" id="UP000027222">
    <property type="component" value="Unassembled WGS sequence"/>
</dbReference>
<reference evidence="3" key="1">
    <citation type="journal article" date="2014" name="Proc. Natl. Acad. Sci. U.S.A.">
        <title>Extensive sampling of basidiomycete genomes demonstrates inadequacy of the white-rot/brown-rot paradigm for wood decay fungi.</title>
        <authorList>
            <person name="Riley R."/>
            <person name="Salamov A.A."/>
            <person name="Brown D.W."/>
            <person name="Nagy L.G."/>
            <person name="Floudas D."/>
            <person name="Held B.W."/>
            <person name="Levasseur A."/>
            <person name="Lombard V."/>
            <person name="Morin E."/>
            <person name="Otillar R."/>
            <person name="Lindquist E.A."/>
            <person name="Sun H."/>
            <person name="LaButti K.M."/>
            <person name="Schmutz J."/>
            <person name="Jabbour D."/>
            <person name="Luo H."/>
            <person name="Baker S.E."/>
            <person name="Pisabarro A.G."/>
            <person name="Walton J.D."/>
            <person name="Blanchette R.A."/>
            <person name="Henrissat B."/>
            <person name="Martin F."/>
            <person name="Cullen D."/>
            <person name="Hibbett D.S."/>
            <person name="Grigoriev I.V."/>
        </authorList>
    </citation>
    <scope>NUCLEOTIDE SEQUENCE [LARGE SCALE GENOMIC DNA]</scope>
    <source>
        <strain evidence="3">CBS 339.88</strain>
    </source>
</reference>
<feature type="compositionally biased region" description="Acidic residues" evidence="1">
    <location>
        <begin position="646"/>
        <end position="663"/>
    </location>
</feature>
<feature type="compositionally biased region" description="Basic and acidic residues" evidence="1">
    <location>
        <begin position="504"/>
        <end position="537"/>
    </location>
</feature>